<dbReference type="AlphaFoldDB" id="A0A9X8UIE9"/>
<dbReference type="PANTHER" id="PTHR21600">
    <property type="entry name" value="MITOCHONDRIAL RNA PSEUDOURIDINE SYNTHASE"/>
    <property type="match status" value="1"/>
</dbReference>
<dbReference type="CDD" id="cd02869">
    <property type="entry name" value="PseudoU_synth_RluA_like"/>
    <property type="match status" value="1"/>
</dbReference>
<sequence length="292" mass="32753">MRELHFTIEPGYDGAQVKTYLRRQLGFSNRTVTKLKQHPLGLRRNGEHVRTVDLLRSGDTLSVAFCEEERAVLCSNRKVEILYEDEDLMVYNKPPGMPVHTSCGHASDTLENVYAAHCLRAGAPGRLRALNRLDRDTSGCVLVAKNQYAASRLTGNFEKSYRALVCGELRGDGRVEAKIYRPDPVDIRRTVDERGQVSITEYGVLQTGNGYSFLQFRLLTGRTHQIRVHMAYIGHPVLGDPMYGSGSELIGRQALHCWQLRLTHPVSGERLCVTAPLPEDMREAYARSVGAK</sequence>
<dbReference type="GO" id="GO:0000455">
    <property type="term" value="P:enzyme-directed rRNA pseudouridine synthesis"/>
    <property type="evidence" value="ECO:0007669"/>
    <property type="project" value="TreeGrafter"/>
</dbReference>
<gene>
    <name evidence="6" type="ORF">EDD78_108103</name>
</gene>
<dbReference type="InterPro" id="IPR020103">
    <property type="entry name" value="PsdUridine_synth_cat_dom_sf"/>
</dbReference>
<dbReference type="GO" id="GO:0003723">
    <property type="term" value="F:RNA binding"/>
    <property type="evidence" value="ECO:0007669"/>
    <property type="project" value="InterPro"/>
</dbReference>
<proteinExistence type="inferred from homology"/>
<dbReference type="PROSITE" id="PS01129">
    <property type="entry name" value="PSI_RLU"/>
    <property type="match status" value="1"/>
</dbReference>
<evidence type="ECO:0000256" key="1">
    <source>
        <dbReference type="ARBA" id="ARBA00000073"/>
    </source>
</evidence>
<dbReference type="InterPro" id="IPR006225">
    <property type="entry name" value="PsdUridine_synth_RluC/D"/>
</dbReference>
<dbReference type="SUPFAM" id="SSF55120">
    <property type="entry name" value="Pseudouridine synthase"/>
    <property type="match status" value="1"/>
</dbReference>
<dbReference type="InterPro" id="IPR050188">
    <property type="entry name" value="RluA_PseudoU_synthase"/>
</dbReference>
<dbReference type="InterPro" id="IPR006224">
    <property type="entry name" value="PsdUridine_synth_RluA-like_CS"/>
</dbReference>
<comment type="similarity">
    <text evidence="2 4">Belongs to the pseudouridine synthase RluA family.</text>
</comment>
<dbReference type="Gene3D" id="3.30.2350.10">
    <property type="entry name" value="Pseudouridine synthase"/>
    <property type="match status" value="1"/>
</dbReference>
<feature type="domain" description="Pseudouridine synthase RsuA/RluA-like" evidence="5">
    <location>
        <begin position="87"/>
        <end position="231"/>
    </location>
</feature>
<evidence type="ECO:0000256" key="4">
    <source>
        <dbReference type="RuleBase" id="RU362028"/>
    </source>
</evidence>
<dbReference type="EMBL" id="SLUK01000008">
    <property type="protein sequence ID" value="TCL42790.1"/>
    <property type="molecule type" value="Genomic_DNA"/>
</dbReference>
<evidence type="ECO:0000256" key="2">
    <source>
        <dbReference type="ARBA" id="ARBA00010876"/>
    </source>
</evidence>
<dbReference type="GO" id="GO:0009982">
    <property type="term" value="F:pseudouridine synthase activity"/>
    <property type="evidence" value="ECO:0007669"/>
    <property type="project" value="InterPro"/>
</dbReference>
<feature type="active site" evidence="3">
    <location>
        <position position="134"/>
    </location>
</feature>
<comment type="function">
    <text evidence="4">Responsible for synthesis of pseudouridine from uracil.</text>
</comment>
<reference evidence="6 7" key="1">
    <citation type="submission" date="2019-03" db="EMBL/GenBank/DDBJ databases">
        <title>Genomic Encyclopedia of Type Strains, Phase IV (KMG-IV): sequencing the most valuable type-strain genomes for metagenomic binning, comparative biology and taxonomic classification.</title>
        <authorList>
            <person name="Goeker M."/>
        </authorList>
    </citation>
    <scope>NUCLEOTIDE SEQUENCE [LARGE SCALE GENOMIC DNA]</scope>
    <source>
        <strain evidence="6 7">DSM 100433</strain>
    </source>
</reference>
<accession>A0A9X8UIE9</accession>
<comment type="catalytic activity">
    <reaction evidence="1 4">
        <text>a uridine in RNA = a pseudouridine in RNA</text>
        <dbReference type="Rhea" id="RHEA:48348"/>
        <dbReference type="Rhea" id="RHEA-COMP:12068"/>
        <dbReference type="Rhea" id="RHEA-COMP:12069"/>
        <dbReference type="ChEBI" id="CHEBI:65314"/>
        <dbReference type="ChEBI" id="CHEBI:65315"/>
    </reaction>
</comment>
<dbReference type="EC" id="5.4.99.-" evidence="4"/>
<dbReference type="RefSeq" id="WP_165873182.1">
    <property type="nucleotide sequence ID" value="NZ_SLUK01000008.1"/>
</dbReference>
<keyword evidence="7" id="KW-1185">Reference proteome</keyword>
<evidence type="ECO:0000256" key="3">
    <source>
        <dbReference type="PIRSR" id="PIRSR606225-1"/>
    </source>
</evidence>
<comment type="caution">
    <text evidence="6">The sequence shown here is derived from an EMBL/GenBank/DDBJ whole genome shotgun (WGS) entry which is preliminary data.</text>
</comment>
<dbReference type="GO" id="GO:0140098">
    <property type="term" value="F:catalytic activity, acting on RNA"/>
    <property type="evidence" value="ECO:0007669"/>
    <property type="project" value="UniProtKB-ARBA"/>
</dbReference>
<keyword evidence="4" id="KW-0413">Isomerase</keyword>
<evidence type="ECO:0000313" key="6">
    <source>
        <dbReference type="EMBL" id="TCL42790.1"/>
    </source>
</evidence>
<dbReference type="InterPro" id="IPR006145">
    <property type="entry name" value="PsdUridine_synth_RsuA/RluA"/>
</dbReference>
<protein>
    <recommendedName>
        <fullName evidence="4">Pseudouridine synthase</fullName>
        <ecNumber evidence="4">5.4.99.-</ecNumber>
    </recommendedName>
</protein>
<organism evidence="6 7">
    <name type="scientific">Harryflintia acetispora</name>
    <dbReference type="NCBI Taxonomy" id="1849041"/>
    <lineage>
        <taxon>Bacteria</taxon>
        <taxon>Bacillati</taxon>
        <taxon>Bacillota</taxon>
        <taxon>Clostridia</taxon>
        <taxon>Eubacteriales</taxon>
        <taxon>Oscillospiraceae</taxon>
        <taxon>Harryflintia</taxon>
    </lineage>
</organism>
<evidence type="ECO:0000259" key="5">
    <source>
        <dbReference type="Pfam" id="PF00849"/>
    </source>
</evidence>
<dbReference type="PANTHER" id="PTHR21600:SF87">
    <property type="entry name" value="RNA PSEUDOURIDYLATE SYNTHASE DOMAIN-CONTAINING PROTEIN 1"/>
    <property type="match status" value="1"/>
</dbReference>
<dbReference type="NCBIfam" id="TIGR00005">
    <property type="entry name" value="rluA_subfam"/>
    <property type="match status" value="1"/>
</dbReference>
<dbReference type="Pfam" id="PF00849">
    <property type="entry name" value="PseudoU_synth_2"/>
    <property type="match status" value="1"/>
</dbReference>
<name>A0A9X8UIE9_9FIRM</name>
<dbReference type="Proteomes" id="UP000294682">
    <property type="component" value="Unassembled WGS sequence"/>
</dbReference>
<evidence type="ECO:0000313" key="7">
    <source>
        <dbReference type="Proteomes" id="UP000294682"/>
    </source>
</evidence>